<evidence type="ECO:0000313" key="1">
    <source>
        <dbReference type="EMBL" id="SIO09837.1"/>
    </source>
</evidence>
<dbReference type="Proteomes" id="UP000185207">
    <property type="component" value="Unassembled WGS sequence"/>
</dbReference>
<gene>
    <name evidence="1" type="ORF">SAMN05444409_1991</name>
</gene>
<protein>
    <submittedName>
        <fullName evidence="1">Uncharacterized protein</fullName>
    </submittedName>
</protein>
<dbReference type="AlphaFoldDB" id="A0A1N6GQT3"/>
<proteinExistence type="predicted"/>
<dbReference type="EMBL" id="FSRK01000001">
    <property type="protein sequence ID" value="SIO09837.1"/>
    <property type="molecule type" value="Genomic_DNA"/>
</dbReference>
<keyword evidence="2" id="KW-1185">Reference proteome</keyword>
<name>A0A1N6GQT3_9FLAO</name>
<sequence>MDYNQVKNRKSQDFLQAAITESSGFLIVGAGNTGLRRTRSNSDEIQYCKRNLIELFKKRKL</sequence>
<accession>A0A1N6GQT3</accession>
<evidence type="ECO:0000313" key="2">
    <source>
        <dbReference type="Proteomes" id="UP000185207"/>
    </source>
</evidence>
<organism evidence="1 2">
    <name type="scientific">Epilithonimonas zeae</name>
    <dbReference type="NCBI Taxonomy" id="1416779"/>
    <lineage>
        <taxon>Bacteria</taxon>
        <taxon>Pseudomonadati</taxon>
        <taxon>Bacteroidota</taxon>
        <taxon>Flavobacteriia</taxon>
        <taxon>Flavobacteriales</taxon>
        <taxon>Weeksellaceae</taxon>
        <taxon>Chryseobacterium group</taxon>
        <taxon>Epilithonimonas</taxon>
    </lineage>
</organism>
<reference evidence="2" key="1">
    <citation type="submission" date="2016-11" db="EMBL/GenBank/DDBJ databases">
        <authorList>
            <person name="Varghese N."/>
            <person name="Submissions S."/>
        </authorList>
    </citation>
    <scope>NUCLEOTIDE SEQUENCE [LARGE SCALE GENOMIC DNA]</scope>
    <source>
        <strain evidence="2">DSM 27623</strain>
    </source>
</reference>